<evidence type="ECO:0000256" key="6">
    <source>
        <dbReference type="ARBA" id="ARBA00029321"/>
    </source>
</evidence>
<dbReference type="InterPro" id="IPR046348">
    <property type="entry name" value="SIS_dom_sf"/>
</dbReference>
<dbReference type="EC" id="5.3.1.9" evidence="7"/>
<dbReference type="UniPathway" id="UPA00138"/>
<dbReference type="OrthoDB" id="140919at2"/>
<comment type="similarity">
    <text evidence="2 7 8">Belongs to the GPI family.</text>
</comment>
<evidence type="ECO:0000256" key="3">
    <source>
        <dbReference type="ARBA" id="ARBA00022432"/>
    </source>
</evidence>
<dbReference type="Gene3D" id="3.40.50.10490">
    <property type="entry name" value="Glucose-6-phosphate isomerase like protein, domain 1"/>
    <property type="match status" value="2"/>
</dbReference>
<dbReference type="Pfam" id="PF00342">
    <property type="entry name" value="PGI"/>
    <property type="match status" value="1"/>
</dbReference>
<evidence type="ECO:0000256" key="8">
    <source>
        <dbReference type="RuleBase" id="RU000612"/>
    </source>
</evidence>
<dbReference type="GO" id="GO:0006096">
    <property type="term" value="P:glycolytic process"/>
    <property type="evidence" value="ECO:0007669"/>
    <property type="project" value="UniProtKB-UniRule"/>
</dbReference>
<sequence length="564" mass="62173">MNPTRLPAWQALNEHFQATRHLHLRDRFAAEPDRFERLHERLDGLLFDYSKNRIGEDTLALLCRLADECGLAGQRDAMRRGDKINESERRAVLHTALRLPENAEPVCVDGENIVPLVHRELRRALAFADSLNQGRYLGCTGKRITDVVNIGVGGSDLGPRMAVLALQPYRQALNVHFVANIDGADLCQTLASLDAESTLFIVASKSFGTQDTLLNAQAARRWFLSQGRSEGDIARHFAAVSANVPAAQAFGIDAERVFAMFDWVGGRYSVWSSIGLPLMCAVGSDHFRDFLRGAHRMDTHFFHTPWRHNMPVLAALIGIWQQNFHGAASHAVIPYHHGLRRFPAHLQQLDMESNGKARCRSGDAAGCRTGVVVWGEEGVNCQHAFMQLVHQGSDLIPLDFIVPMHGDSPLEGHHAALVANALAQAEALMCGKTEAEALAALDGCGLSEAEKSCLAKQQTFPGNRPSNLFAVERINPYYLGMLLALYEHKVFVQGAVWGINSFDQWGVEYGKVLAKHILPELGGTAGGPHDASTAALIAYYRACHRHETTPTTHPETFAKYPHMP</sequence>
<dbReference type="STRING" id="1032488.HMPREF9371_2466"/>
<comment type="catalytic activity">
    <reaction evidence="6 7 8">
        <text>alpha-D-glucose 6-phosphate = beta-D-fructose 6-phosphate</text>
        <dbReference type="Rhea" id="RHEA:11816"/>
        <dbReference type="ChEBI" id="CHEBI:57634"/>
        <dbReference type="ChEBI" id="CHEBI:58225"/>
        <dbReference type="EC" id="5.3.1.9"/>
    </reaction>
</comment>
<evidence type="ECO:0000256" key="7">
    <source>
        <dbReference type="HAMAP-Rule" id="MF_00473"/>
    </source>
</evidence>
<accession>G4CLH5</accession>
<dbReference type="HOGENOM" id="CLU_017947_3_1_4"/>
<dbReference type="Gene3D" id="1.10.1390.10">
    <property type="match status" value="1"/>
</dbReference>
<keyword evidence="3 7" id="KW-0312">Gluconeogenesis</keyword>
<dbReference type="NCBIfam" id="NF001211">
    <property type="entry name" value="PRK00179.1"/>
    <property type="match status" value="1"/>
</dbReference>
<dbReference type="GO" id="GO:0097367">
    <property type="term" value="F:carbohydrate derivative binding"/>
    <property type="evidence" value="ECO:0007669"/>
    <property type="project" value="InterPro"/>
</dbReference>
<dbReference type="PROSITE" id="PS00765">
    <property type="entry name" value="P_GLUCOSE_ISOMERASE_1"/>
    <property type="match status" value="1"/>
</dbReference>
<comment type="pathway">
    <text evidence="7">Carbohydrate biosynthesis; gluconeogenesis.</text>
</comment>
<name>G4CLH5_9NEIS</name>
<evidence type="ECO:0000256" key="2">
    <source>
        <dbReference type="ARBA" id="ARBA00006604"/>
    </source>
</evidence>
<dbReference type="PROSITE" id="PS00174">
    <property type="entry name" value="P_GLUCOSE_ISOMERASE_2"/>
    <property type="match status" value="1"/>
</dbReference>
<gene>
    <name evidence="7 9" type="primary">pgi</name>
    <name evidence="9" type="ORF">HMPREF9371_2466</name>
</gene>
<dbReference type="UniPathway" id="UPA00109">
    <property type="reaction ID" value="UER00181"/>
</dbReference>
<feature type="active site" description="Proton donor" evidence="7">
    <location>
        <position position="352"/>
    </location>
</feature>
<proteinExistence type="inferred from homology"/>
<protein>
    <recommendedName>
        <fullName evidence="7">Glucose-6-phosphate isomerase</fullName>
        <shortName evidence="7">GPI</shortName>
        <ecNumber evidence="7">5.3.1.9</ecNumber>
    </recommendedName>
    <alternativeName>
        <fullName evidence="7">Phosphoglucose isomerase</fullName>
        <shortName evidence="7">PGI</shortName>
    </alternativeName>
    <alternativeName>
        <fullName evidence="7">Phosphohexose isomerase</fullName>
        <shortName evidence="7">PHI</shortName>
    </alternativeName>
</protein>
<dbReference type="InterPro" id="IPR001672">
    <property type="entry name" value="G6P_Isomerase"/>
</dbReference>
<dbReference type="GO" id="GO:0051156">
    <property type="term" value="P:glucose 6-phosphate metabolic process"/>
    <property type="evidence" value="ECO:0007669"/>
    <property type="project" value="TreeGrafter"/>
</dbReference>
<evidence type="ECO:0000256" key="4">
    <source>
        <dbReference type="ARBA" id="ARBA00023152"/>
    </source>
</evidence>
<evidence type="ECO:0000313" key="9">
    <source>
        <dbReference type="EMBL" id="EGY51294.1"/>
    </source>
</evidence>
<dbReference type="GO" id="GO:0048029">
    <property type="term" value="F:monosaccharide binding"/>
    <property type="evidence" value="ECO:0007669"/>
    <property type="project" value="TreeGrafter"/>
</dbReference>
<keyword evidence="4 7" id="KW-0324">Glycolysis</keyword>
<dbReference type="GO" id="GO:0004347">
    <property type="term" value="F:glucose-6-phosphate isomerase activity"/>
    <property type="evidence" value="ECO:0007669"/>
    <property type="project" value="UniProtKB-UniRule"/>
</dbReference>
<comment type="pathway">
    <text evidence="1 7 8">Carbohydrate degradation; glycolysis; D-glyceraldehyde 3-phosphate and glycerone phosphate from D-glucose: step 2/4.</text>
</comment>
<dbReference type="InterPro" id="IPR018189">
    <property type="entry name" value="Phosphoglucose_isomerase_CS"/>
</dbReference>
<reference evidence="9 10" key="1">
    <citation type="submission" date="2011-05" db="EMBL/GenBank/DDBJ databases">
        <authorList>
            <person name="Muzny D."/>
            <person name="Qin X."/>
            <person name="Deng J."/>
            <person name="Jiang H."/>
            <person name="Liu Y."/>
            <person name="Qu J."/>
            <person name="Song X.-Z."/>
            <person name="Zhang L."/>
            <person name="Thornton R."/>
            <person name="Coyle M."/>
            <person name="Francisco L."/>
            <person name="Jackson L."/>
            <person name="Javaid M."/>
            <person name="Korchina V."/>
            <person name="Kovar C."/>
            <person name="Mata R."/>
            <person name="Mathew T."/>
            <person name="Ngo R."/>
            <person name="Nguyen L."/>
            <person name="Nguyen N."/>
            <person name="Okwuonu G."/>
            <person name="Ongeri F."/>
            <person name="Pham C."/>
            <person name="Simmons D."/>
            <person name="Wilczek-Boney K."/>
            <person name="Hale W."/>
            <person name="Jakkamsetti A."/>
            <person name="Pham P."/>
            <person name="Ruth R."/>
            <person name="San Lucas F."/>
            <person name="Warren J."/>
            <person name="Zhang J."/>
            <person name="Zhao Z."/>
            <person name="Zhou C."/>
            <person name="Zhu D."/>
            <person name="Lee S."/>
            <person name="Bess C."/>
            <person name="Blankenburg K."/>
            <person name="Forbes L."/>
            <person name="Fu Q."/>
            <person name="Gubbala S."/>
            <person name="Hirani K."/>
            <person name="Jayaseelan J.C."/>
            <person name="Lara F."/>
            <person name="Munidasa M."/>
            <person name="Palculict T."/>
            <person name="Patil S."/>
            <person name="Pu L.-L."/>
            <person name="Saada N."/>
            <person name="Tang L."/>
            <person name="Weissenberger G."/>
            <person name="Zhu Y."/>
            <person name="Hemphill L."/>
            <person name="Shang Y."/>
            <person name="Youmans B."/>
            <person name="Ayvaz T."/>
            <person name="Ross M."/>
            <person name="Santibanez J."/>
            <person name="Aqrawi P."/>
            <person name="Gross S."/>
            <person name="Joshi V."/>
            <person name="Fowler G."/>
            <person name="Nazareth L."/>
            <person name="Reid J."/>
            <person name="Worley K."/>
            <person name="Petrosino J."/>
            <person name="Highlander S."/>
            <person name="Gibbs R."/>
        </authorList>
    </citation>
    <scope>NUCLEOTIDE SEQUENCE [LARGE SCALE GENOMIC DNA]</scope>
    <source>
        <strain evidence="9 10">871</strain>
    </source>
</reference>
<organism evidence="9 10">
    <name type="scientific">Neisseria shayeganii 871</name>
    <dbReference type="NCBI Taxonomy" id="1032488"/>
    <lineage>
        <taxon>Bacteria</taxon>
        <taxon>Pseudomonadati</taxon>
        <taxon>Pseudomonadota</taxon>
        <taxon>Betaproteobacteria</taxon>
        <taxon>Neisseriales</taxon>
        <taxon>Neisseriaceae</taxon>
        <taxon>Neisseria</taxon>
    </lineage>
</organism>
<evidence type="ECO:0000256" key="1">
    <source>
        <dbReference type="ARBA" id="ARBA00004926"/>
    </source>
</evidence>
<dbReference type="PRINTS" id="PR00662">
    <property type="entry name" value="G6PISOMERASE"/>
</dbReference>
<dbReference type="PANTHER" id="PTHR11469:SF1">
    <property type="entry name" value="GLUCOSE-6-PHOSPHATE ISOMERASE"/>
    <property type="match status" value="1"/>
</dbReference>
<dbReference type="AlphaFoldDB" id="G4CLH5"/>
<dbReference type="InterPro" id="IPR023096">
    <property type="entry name" value="G6P_Isomerase_C"/>
</dbReference>
<keyword evidence="7" id="KW-0963">Cytoplasm</keyword>
<evidence type="ECO:0000256" key="5">
    <source>
        <dbReference type="ARBA" id="ARBA00023235"/>
    </source>
</evidence>
<dbReference type="PATRIC" id="fig|1032488.3.peg.2322"/>
<dbReference type="PANTHER" id="PTHR11469">
    <property type="entry name" value="GLUCOSE-6-PHOSPHATE ISOMERASE"/>
    <property type="match status" value="1"/>
</dbReference>
<comment type="function">
    <text evidence="7">Catalyzes the reversible isomerization of glucose-6-phosphate to fructose-6-phosphate.</text>
</comment>
<dbReference type="RefSeq" id="WP_009120151.1">
    <property type="nucleotide sequence ID" value="NZ_JH164926.1"/>
</dbReference>
<dbReference type="HAMAP" id="MF_00473">
    <property type="entry name" value="G6P_isomerase"/>
    <property type="match status" value="1"/>
</dbReference>
<feature type="active site" evidence="7">
    <location>
        <position position="383"/>
    </location>
</feature>
<dbReference type="GO" id="GO:0006094">
    <property type="term" value="P:gluconeogenesis"/>
    <property type="evidence" value="ECO:0007669"/>
    <property type="project" value="UniProtKB-UniRule"/>
</dbReference>
<keyword evidence="5 7" id="KW-0413">Isomerase</keyword>
<evidence type="ECO:0000313" key="10">
    <source>
        <dbReference type="Proteomes" id="UP000003019"/>
    </source>
</evidence>
<dbReference type="EMBL" id="AGAY01000087">
    <property type="protein sequence ID" value="EGY51294.1"/>
    <property type="molecule type" value="Genomic_DNA"/>
</dbReference>
<comment type="caution">
    <text evidence="9">The sequence shown here is derived from an EMBL/GenBank/DDBJ whole genome shotgun (WGS) entry which is preliminary data.</text>
</comment>
<dbReference type="InterPro" id="IPR035482">
    <property type="entry name" value="SIS_PGI_2"/>
</dbReference>
<dbReference type="SUPFAM" id="SSF53697">
    <property type="entry name" value="SIS domain"/>
    <property type="match status" value="1"/>
</dbReference>
<feature type="active site" evidence="7">
    <location>
        <position position="511"/>
    </location>
</feature>
<dbReference type="PROSITE" id="PS51463">
    <property type="entry name" value="P_GLUCOSE_ISOMERASE_3"/>
    <property type="match status" value="1"/>
</dbReference>
<dbReference type="GO" id="GO:0005829">
    <property type="term" value="C:cytosol"/>
    <property type="evidence" value="ECO:0007669"/>
    <property type="project" value="TreeGrafter"/>
</dbReference>
<keyword evidence="10" id="KW-1185">Reference proteome</keyword>
<comment type="subcellular location">
    <subcellularLocation>
        <location evidence="7">Cytoplasm</location>
    </subcellularLocation>
</comment>
<dbReference type="InterPro" id="IPR035476">
    <property type="entry name" value="SIS_PGI_1"/>
</dbReference>
<dbReference type="CDD" id="cd05016">
    <property type="entry name" value="SIS_PGI_2"/>
    <property type="match status" value="1"/>
</dbReference>
<dbReference type="CDD" id="cd05015">
    <property type="entry name" value="SIS_PGI_1"/>
    <property type="match status" value="1"/>
</dbReference>
<dbReference type="Proteomes" id="UP000003019">
    <property type="component" value="Unassembled WGS sequence"/>
</dbReference>